<sequence length="651" mass="71183">MIRHSHRPRMIAQIQRSSSLCPRHAIDSERIESQADRRVGHPLPHIRQQPFPWRRPTTVHSIHGGRGRGSTAQKRESRGAVVTVVKLEDESSPPDVTDTALVDVVGGLPKRLGAGEATASYRSSPRKCKEKLLQEAMTRTVAEAMEQNSEASQKQIHQREQKEPVASSSAVLHCDQTDLNHTVSETQVRMKFEEVEDMPVQGPTLEEEESLQCQAIAENCLKRLKEETLTSSQVPTSTEPVASEPQCAEEEASSTSWCDGQVSSSFPEDHGEFVENMDHAEIAVSSSSSSSGATNPEIQSLRQRIDECVAAQGPLREKANEMLRSLHHHRAMLKAARKEVEKSAKSAEVAAKVRQAQLLAELRHSHSQVWQVHAHCIAENIDLKEKLRASLERREKLLKEIQLVKMSPCFPQERCLKALSPPPGLERIESDEYTSSGETKTDSEESECQGVCKAPAPSAHFKSVKSPSIFPDEGGKDVLLMEQPEQPEPEPFKSPHVGPVEAVMPPILQSLPKPIASERKDSDAQDLTGLEVAPPPGLDTFQARGSGVEVNGRCWVAKANKSKVPGTKGFAKRRLSALSVGMEVEGEILHYSAGVGAFVNVGAAIDGFVNSLDMPAIKLKAGDLVSGLVVREIDLNAPRLLLSAANVMVHC</sequence>
<evidence type="ECO:0000256" key="1">
    <source>
        <dbReference type="SAM" id="MobiDB-lite"/>
    </source>
</evidence>
<keyword evidence="4" id="KW-1185">Reference proteome</keyword>
<dbReference type="EMBL" id="CAMXCT020001312">
    <property type="protein sequence ID" value="CAL1142263.1"/>
    <property type="molecule type" value="Genomic_DNA"/>
</dbReference>
<feature type="region of interest" description="Disordered" evidence="1">
    <location>
        <begin position="518"/>
        <end position="541"/>
    </location>
</feature>
<dbReference type="EMBL" id="CAMXCT010001312">
    <property type="protein sequence ID" value="CAI3988888.1"/>
    <property type="molecule type" value="Genomic_DNA"/>
</dbReference>
<evidence type="ECO:0000313" key="4">
    <source>
        <dbReference type="Proteomes" id="UP001152797"/>
    </source>
</evidence>
<feature type="region of interest" description="Disordered" evidence="1">
    <location>
        <begin position="147"/>
        <end position="170"/>
    </location>
</feature>
<gene>
    <name evidence="2" type="ORF">C1SCF055_LOCUS16004</name>
</gene>
<evidence type="ECO:0000313" key="3">
    <source>
        <dbReference type="EMBL" id="CAL4776200.1"/>
    </source>
</evidence>
<reference evidence="2" key="1">
    <citation type="submission" date="2022-10" db="EMBL/GenBank/DDBJ databases">
        <authorList>
            <person name="Chen Y."/>
            <person name="Dougan E. K."/>
            <person name="Chan C."/>
            <person name="Rhodes N."/>
            <person name="Thang M."/>
        </authorList>
    </citation>
    <scope>NUCLEOTIDE SEQUENCE</scope>
</reference>
<evidence type="ECO:0000313" key="2">
    <source>
        <dbReference type="EMBL" id="CAI3988888.1"/>
    </source>
</evidence>
<dbReference type="AlphaFoldDB" id="A0A9P1CD39"/>
<dbReference type="OrthoDB" id="10664956at2759"/>
<feature type="region of interest" description="Disordered" evidence="1">
    <location>
        <begin position="420"/>
        <end position="452"/>
    </location>
</feature>
<protein>
    <submittedName>
        <fullName evidence="3">S1 motif domain-containing protein</fullName>
    </submittedName>
</protein>
<comment type="caution">
    <text evidence="2">The sequence shown here is derived from an EMBL/GenBank/DDBJ whole genome shotgun (WGS) entry which is preliminary data.</text>
</comment>
<name>A0A9P1CD39_9DINO</name>
<reference evidence="3 4" key="2">
    <citation type="submission" date="2024-05" db="EMBL/GenBank/DDBJ databases">
        <authorList>
            <person name="Chen Y."/>
            <person name="Shah S."/>
            <person name="Dougan E. K."/>
            <person name="Thang M."/>
            <person name="Chan C."/>
        </authorList>
    </citation>
    <scope>NUCLEOTIDE SEQUENCE [LARGE SCALE GENOMIC DNA]</scope>
</reference>
<dbReference type="CDD" id="cd00164">
    <property type="entry name" value="S1_like"/>
    <property type="match status" value="1"/>
</dbReference>
<dbReference type="EMBL" id="CAMXCT030001312">
    <property type="protein sequence ID" value="CAL4776200.1"/>
    <property type="molecule type" value="Genomic_DNA"/>
</dbReference>
<feature type="region of interest" description="Disordered" evidence="1">
    <location>
        <begin position="42"/>
        <end position="79"/>
    </location>
</feature>
<dbReference type="Proteomes" id="UP001152797">
    <property type="component" value="Unassembled WGS sequence"/>
</dbReference>
<proteinExistence type="predicted"/>
<accession>A0A9P1CD39</accession>
<organism evidence="2">
    <name type="scientific">Cladocopium goreaui</name>
    <dbReference type="NCBI Taxonomy" id="2562237"/>
    <lineage>
        <taxon>Eukaryota</taxon>
        <taxon>Sar</taxon>
        <taxon>Alveolata</taxon>
        <taxon>Dinophyceae</taxon>
        <taxon>Suessiales</taxon>
        <taxon>Symbiodiniaceae</taxon>
        <taxon>Cladocopium</taxon>
    </lineage>
</organism>